<organism evidence="1 2">
    <name type="scientific">Caballeronia pedi</name>
    <dbReference type="NCBI Taxonomy" id="1777141"/>
    <lineage>
        <taxon>Bacteria</taxon>
        <taxon>Pseudomonadati</taxon>
        <taxon>Pseudomonadota</taxon>
        <taxon>Betaproteobacteria</taxon>
        <taxon>Burkholderiales</taxon>
        <taxon>Burkholderiaceae</taxon>
        <taxon>Caballeronia</taxon>
    </lineage>
</organism>
<dbReference type="STRING" id="1777141.AWB80_07026"/>
<proteinExistence type="predicted"/>
<comment type="caution">
    <text evidence="1">The sequence shown here is derived from an EMBL/GenBank/DDBJ whole genome shotgun (WGS) entry which is preliminary data.</text>
</comment>
<name>A0A158DJL9_9BURK</name>
<evidence type="ECO:0000313" key="2">
    <source>
        <dbReference type="Proteomes" id="UP000054911"/>
    </source>
</evidence>
<evidence type="ECO:0000313" key="1">
    <source>
        <dbReference type="EMBL" id="SAK94839.1"/>
    </source>
</evidence>
<gene>
    <name evidence="1" type="ORF">AWB80_07026</name>
</gene>
<accession>A0A158DJL9</accession>
<reference evidence="1" key="1">
    <citation type="submission" date="2016-01" db="EMBL/GenBank/DDBJ databases">
        <authorList>
            <person name="Peeters C."/>
        </authorList>
    </citation>
    <scope>NUCLEOTIDE SEQUENCE [LARGE SCALE GENOMIC DNA]</scope>
    <source>
        <strain evidence="1">LMG 29323</strain>
    </source>
</reference>
<dbReference type="Proteomes" id="UP000054911">
    <property type="component" value="Unassembled WGS sequence"/>
</dbReference>
<keyword evidence="2" id="KW-1185">Reference proteome</keyword>
<protein>
    <submittedName>
        <fullName evidence="1">Uncharacterized protein</fullName>
    </submittedName>
</protein>
<dbReference type="AlphaFoldDB" id="A0A158DJL9"/>
<sequence length="121" mass="13619">MSENEVIEAARATWNAQADEHNQWDELGCDEKLELAVRAAFKKWSAQEVVAWITEDGERVISDATKRGLPRAVQPPYTLPLVRVGRDTDGRRTVKHIGPTNCSSASDALAASRRVRFWRTE</sequence>
<dbReference type="EMBL" id="FCOE02000041">
    <property type="protein sequence ID" value="SAK94839.1"/>
    <property type="molecule type" value="Genomic_DNA"/>
</dbReference>